<dbReference type="EMBL" id="CP043538">
    <property type="protein sequence ID" value="QGY01176.1"/>
    <property type="molecule type" value="Genomic_DNA"/>
</dbReference>
<evidence type="ECO:0000313" key="7">
    <source>
        <dbReference type="EMBL" id="QGY01176.1"/>
    </source>
</evidence>
<gene>
    <name evidence="7" type="ORF">MMSR116_04105</name>
</gene>
<dbReference type="InterPro" id="IPR039536">
    <property type="entry name" value="TetR_C_Proteobacteria"/>
</dbReference>
<dbReference type="Proteomes" id="UP000012488">
    <property type="component" value="Chromosome"/>
</dbReference>
<name>A0A6B9FH52_9HYPH</name>
<dbReference type="PRINTS" id="PR00455">
    <property type="entry name" value="HTHTETR"/>
</dbReference>
<dbReference type="InterPro" id="IPR001647">
    <property type="entry name" value="HTH_TetR"/>
</dbReference>
<dbReference type="InterPro" id="IPR009057">
    <property type="entry name" value="Homeodomain-like_sf"/>
</dbReference>
<organism evidence="7 8">
    <name type="scientific">Methylobacterium mesophilicum SR1.6/6</name>
    <dbReference type="NCBI Taxonomy" id="908290"/>
    <lineage>
        <taxon>Bacteria</taxon>
        <taxon>Pseudomonadati</taxon>
        <taxon>Pseudomonadota</taxon>
        <taxon>Alphaproteobacteria</taxon>
        <taxon>Hyphomicrobiales</taxon>
        <taxon>Methylobacteriaceae</taxon>
        <taxon>Methylobacterium</taxon>
    </lineage>
</organism>
<evidence type="ECO:0000256" key="5">
    <source>
        <dbReference type="SAM" id="MobiDB-lite"/>
    </source>
</evidence>
<dbReference type="KEGG" id="mmes:MMSR116_04105"/>
<dbReference type="Pfam" id="PF00440">
    <property type="entry name" value="TetR_N"/>
    <property type="match status" value="1"/>
</dbReference>
<dbReference type="AlphaFoldDB" id="A0A6B9FH52"/>
<reference evidence="7 8" key="1">
    <citation type="journal article" date="2012" name="Genet. Mol. Biol.">
        <title>Analysis of 16S rRNA and mxaF genes revealing insights into Methylobacterium niche-specific plant association.</title>
        <authorList>
            <person name="Dourado M.N."/>
            <person name="Andreote F.D."/>
            <person name="Dini-Andreote F."/>
            <person name="Conti R."/>
            <person name="Araujo J.M."/>
            <person name="Araujo W.L."/>
        </authorList>
    </citation>
    <scope>NUCLEOTIDE SEQUENCE [LARGE SCALE GENOMIC DNA]</scope>
    <source>
        <strain evidence="7 8">SR1.6/6</strain>
    </source>
</reference>
<keyword evidence="1" id="KW-0805">Transcription regulation</keyword>
<evidence type="ECO:0000256" key="1">
    <source>
        <dbReference type="ARBA" id="ARBA00023015"/>
    </source>
</evidence>
<dbReference type="SUPFAM" id="SSF48498">
    <property type="entry name" value="Tetracyclin repressor-like, C-terminal domain"/>
    <property type="match status" value="1"/>
</dbReference>
<evidence type="ECO:0000313" key="8">
    <source>
        <dbReference type="Proteomes" id="UP000012488"/>
    </source>
</evidence>
<dbReference type="SUPFAM" id="SSF46689">
    <property type="entry name" value="Homeodomain-like"/>
    <property type="match status" value="1"/>
</dbReference>
<reference evidence="7 8" key="2">
    <citation type="journal article" date="2013" name="Genome Announc.">
        <title>Draft Genome Sequence of Methylobacterium mesophilicum Strain SR1.6/6, Isolated from Citrus sinensis.</title>
        <authorList>
            <person name="Marinho Almeida D."/>
            <person name="Dini-Andreote F."/>
            <person name="Camargo Neves A.A."/>
            <person name="Juca Ramos R.T."/>
            <person name="Andreote F.D."/>
            <person name="Carneiro A.R."/>
            <person name="Oliveira de Souza Lima A."/>
            <person name="Caracciolo Gomes de Sa P.H."/>
            <person name="Ribeiro Barbosa M.S."/>
            <person name="Araujo W.L."/>
            <person name="Silva A."/>
        </authorList>
    </citation>
    <scope>NUCLEOTIDE SEQUENCE [LARGE SCALE GENOMIC DNA]</scope>
    <source>
        <strain evidence="7 8">SR1.6/6</strain>
    </source>
</reference>
<dbReference type="PANTHER" id="PTHR30055">
    <property type="entry name" value="HTH-TYPE TRANSCRIPTIONAL REGULATOR RUTR"/>
    <property type="match status" value="1"/>
</dbReference>
<protein>
    <submittedName>
        <fullName evidence="7">TetR/AcrR family transcriptional regulator</fullName>
    </submittedName>
</protein>
<sequence>MTATEIERAEAGPRRGGRPTRAEAARREAHLIAVATTLFMERGFDATSIDAVAEAAGMSKPTVYARYRDKRALFEAVLRERIAAWLAPLAAAAEAQAARAGTDDGTDDVEAALHDLSRTLLAHGQTPGAAMLKRNLVAQALQFPELARLAHEEGWLRGVRAVAQIIDIFARRGRIAVADPEIAADLFLSLVLGRSSQATLYGIATDPEMQERRRQAAVRLFLDGVRPR</sequence>
<dbReference type="FunFam" id="1.10.10.60:FF:000141">
    <property type="entry name" value="TetR family transcriptional regulator"/>
    <property type="match status" value="1"/>
</dbReference>
<dbReference type="InterPro" id="IPR036271">
    <property type="entry name" value="Tet_transcr_reg_TetR-rel_C_sf"/>
</dbReference>
<dbReference type="InterPro" id="IPR050109">
    <property type="entry name" value="HTH-type_TetR-like_transc_reg"/>
</dbReference>
<evidence type="ECO:0000256" key="3">
    <source>
        <dbReference type="ARBA" id="ARBA00023163"/>
    </source>
</evidence>
<keyword evidence="3" id="KW-0804">Transcription</keyword>
<feature type="domain" description="HTH tetR-type" evidence="6">
    <location>
        <begin position="25"/>
        <end position="85"/>
    </location>
</feature>
<dbReference type="OrthoDB" id="9816431at2"/>
<dbReference type="GO" id="GO:0000976">
    <property type="term" value="F:transcription cis-regulatory region binding"/>
    <property type="evidence" value="ECO:0007669"/>
    <property type="project" value="TreeGrafter"/>
</dbReference>
<dbReference type="PROSITE" id="PS50977">
    <property type="entry name" value="HTH_TETR_2"/>
    <property type="match status" value="1"/>
</dbReference>
<dbReference type="Gene3D" id="1.10.357.10">
    <property type="entry name" value="Tetracycline Repressor, domain 2"/>
    <property type="match status" value="1"/>
</dbReference>
<proteinExistence type="predicted"/>
<dbReference type="Pfam" id="PF14246">
    <property type="entry name" value="TetR_C_7"/>
    <property type="match status" value="1"/>
</dbReference>
<feature type="DNA-binding region" description="H-T-H motif" evidence="4">
    <location>
        <begin position="48"/>
        <end position="67"/>
    </location>
</feature>
<evidence type="ECO:0000256" key="4">
    <source>
        <dbReference type="PROSITE-ProRule" id="PRU00335"/>
    </source>
</evidence>
<evidence type="ECO:0000256" key="2">
    <source>
        <dbReference type="ARBA" id="ARBA00023125"/>
    </source>
</evidence>
<evidence type="ECO:0000259" key="6">
    <source>
        <dbReference type="PROSITE" id="PS50977"/>
    </source>
</evidence>
<keyword evidence="2 4" id="KW-0238">DNA-binding</keyword>
<dbReference type="GO" id="GO:0003700">
    <property type="term" value="F:DNA-binding transcription factor activity"/>
    <property type="evidence" value="ECO:0007669"/>
    <property type="project" value="TreeGrafter"/>
</dbReference>
<feature type="compositionally biased region" description="Basic and acidic residues" evidence="5">
    <location>
        <begin position="1"/>
        <end position="13"/>
    </location>
</feature>
<feature type="region of interest" description="Disordered" evidence="5">
    <location>
        <begin position="1"/>
        <end position="24"/>
    </location>
</feature>
<dbReference type="RefSeq" id="WP_010687149.1">
    <property type="nucleotide sequence ID" value="NZ_CP043538.1"/>
</dbReference>
<accession>A0A6B9FH52</accession>
<dbReference type="PANTHER" id="PTHR30055:SF146">
    <property type="entry name" value="HTH-TYPE TRANSCRIPTIONAL DUAL REGULATOR CECR"/>
    <property type="match status" value="1"/>
</dbReference>